<dbReference type="EMBL" id="KN835168">
    <property type="protein sequence ID" value="KIK45737.1"/>
    <property type="molecule type" value="Genomic_DNA"/>
</dbReference>
<sequence length="374" mass="42601">MLAFDLGFTHSYEYSPANTANCPVAHIHMLPVELLQHVFLLVVNDIPDCPGVFSYGDTTISANVGSPPLVFTRVCRFWRVVAHLTTAVWSRMQVSLPGRVEPLTPFLPSFLQSWLARSGNQPLTLRIASGELPIPNTRYCTRQPGHEPSQANSQLLTILLSESKRWKTVTLVSACDWNCDFDTPQLRSLQCRWSDLTRFNAPNLTHLHIIYRRSLTTRFKHIPTCDNVRHLWIQNASARIIRSTFLMFPRMESIKVDMILSDIGHPHNSTTHSCLESITFPIPSDPFQQREVLKIFAELCLPMLRKLTFVADPEEAEVSCIVEALEMAYCDVQVVNFWTTIPLSEVDMDVIEPLFSVAREVTVHGEQLHRPIRQ</sequence>
<dbReference type="HOGENOM" id="CLU_740050_0_0_1"/>
<protein>
    <recommendedName>
        <fullName evidence="3">F-box domain-containing protein</fullName>
    </recommendedName>
</protein>
<name>A0A0D0BI67_9AGAM</name>
<dbReference type="AlphaFoldDB" id="A0A0D0BI67"/>
<dbReference type="STRING" id="930992.A0A0D0BI67"/>
<accession>A0A0D0BI67</accession>
<reference evidence="1 2" key="1">
    <citation type="submission" date="2014-04" db="EMBL/GenBank/DDBJ databases">
        <authorList>
            <consortium name="DOE Joint Genome Institute"/>
            <person name="Kuo A."/>
            <person name="Ruytinx J."/>
            <person name="Rineau F."/>
            <person name="Colpaert J."/>
            <person name="Kohler A."/>
            <person name="Nagy L.G."/>
            <person name="Floudas D."/>
            <person name="Copeland A."/>
            <person name="Barry K.W."/>
            <person name="Cichocki N."/>
            <person name="Veneault-Fourrey C."/>
            <person name="LaButti K."/>
            <person name="Lindquist E.A."/>
            <person name="Lipzen A."/>
            <person name="Lundell T."/>
            <person name="Morin E."/>
            <person name="Murat C."/>
            <person name="Sun H."/>
            <person name="Tunlid A."/>
            <person name="Henrissat B."/>
            <person name="Grigoriev I.V."/>
            <person name="Hibbett D.S."/>
            <person name="Martin F."/>
            <person name="Nordberg H.P."/>
            <person name="Cantor M.N."/>
            <person name="Hua S.X."/>
        </authorList>
    </citation>
    <scope>NUCLEOTIDE SEQUENCE [LARGE SCALE GENOMIC DNA]</scope>
    <source>
        <strain evidence="1 2">UH-Slu-Lm8-n1</strain>
    </source>
</reference>
<organism evidence="1 2">
    <name type="scientific">Suillus luteus UH-Slu-Lm8-n1</name>
    <dbReference type="NCBI Taxonomy" id="930992"/>
    <lineage>
        <taxon>Eukaryota</taxon>
        <taxon>Fungi</taxon>
        <taxon>Dikarya</taxon>
        <taxon>Basidiomycota</taxon>
        <taxon>Agaricomycotina</taxon>
        <taxon>Agaricomycetes</taxon>
        <taxon>Agaricomycetidae</taxon>
        <taxon>Boletales</taxon>
        <taxon>Suillineae</taxon>
        <taxon>Suillaceae</taxon>
        <taxon>Suillus</taxon>
    </lineage>
</organism>
<evidence type="ECO:0008006" key="3">
    <source>
        <dbReference type="Google" id="ProtNLM"/>
    </source>
</evidence>
<proteinExistence type="predicted"/>
<evidence type="ECO:0000313" key="1">
    <source>
        <dbReference type="EMBL" id="KIK45737.1"/>
    </source>
</evidence>
<keyword evidence="2" id="KW-1185">Reference proteome</keyword>
<dbReference type="OrthoDB" id="2269034at2759"/>
<gene>
    <name evidence="1" type="ORF">CY34DRAFT_801200</name>
</gene>
<dbReference type="InParanoid" id="A0A0D0BI67"/>
<evidence type="ECO:0000313" key="2">
    <source>
        <dbReference type="Proteomes" id="UP000054485"/>
    </source>
</evidence>
<reference evidence="2" key="2">
    <citation type="submission" date="2015-01" db="EMBL/GenBank/DDBJ databases">
        <title>Evolutionary Origins and Diversification of the Mycorrhizal Mutualists.</title>
        <authorList>
            <consortium name="DOE Joint Genome Institute"/>
            <consortium name="Mycorrhizal Genomics Consortium"/>
            <person name="Kohler A."/>
            <person name="Kuo A."/>
            <person name="Nagy L.G."/>
            <person name="Floudas D."/>
            <person name="Copeland A."/>
            <person name="Barry K.W."/>
            <person name="Cichocki N."/>
            <person name="Veneault-Fourrey C."/>
            <person name="LaButti K."/>
            <person name="Lindquist E.A."/>
            <person name="Lipzen A."/>
            <person name="Lundell T."/>
            <person name="Morin E."/>
            <person name="Murat C."/>
            <person name="Riley R."/>
            <person name="Ohm R."/>
            <person name="Sun H."/>
            <person name="Tunlid A."/>
            <person name="Henrissat B."/>
            <person name="Grigoriev I.V."/>
            <person name="Hibbett D.S."/>
            <person name="Martin F."/>
        </authorList>
    </citation>
    <scope>NUCLEOTIDE SEQUENCE [LARGE SCALE GENOMIC DNA]</scope>
    <source>
        <strain evidence="2">UH-Slu-Lm8-n1</strain>
    </source>
</reference>
<dbReference type="Proteomes" id="UP000054485">
    <property type="component" value="Unassembled WGS sequence"/>
</dbReference>